<organism evidence="1 2">
    <name type="scientific">Neisseria meningitidis serogroup A / serotype 4A (strain DSM 15465 / Z2491)</name>
    <dbReference type="NCBI Taxonomy" id="122587"/>
    <lineage>
        <taxon>Bacteria</taxon>
        <taxon>Pseudomonadati</taxon>
        <taxon>Pseudomonadota</taxon>
        <taxon>Betaproteobacteria</taxon>
        <taxon>Neisseriales</taxon>
        <taxon>Neisseriaceae</taxon>
        <taxon>Neisseria</taxon>
    </lineage>
</organism>
<dbReference type="Proteomes" id="UP000000626">
    <property type="component" value="Chromosome"/>
</dbReference>
<protein>
    <submittedName>
        <fullName evidence="1">Uncharacterized protein</fullName>
    </submittedName>
</protein>
<evidence type="ECO:0000313" key="2">
    <source>
        <dbReference type="Proteomes" id="UP000000626"/>
    </source>
</evidence>
<dbReference type="EMBL" id="AL157959">
    <property type="protein sequence ID" value="CAM08412.1"/>
    <property type="molecule type" value="Genomic_DNA"/>
</dbReference>
<sequence length="38" mass="4490">MIIIHYKSPSLRLDFADTAYPRKEAMIYYPAVLFQDPD</sequence>
<gene>
    <name evidence="1" type="ordered locus">NMA1214</name>
</gene>
<proteinExistence type="predicted"/>
<dbReference type="AlphaFoldDB" id="A0A0U1RIP3"/>
<accession>A0A0U1RIP3</accession>
<dbReference type="EnsemblBacteria" id="CAM08412">
    <property type="protein sequence ID" value="CAM08412"/>
    <property type="gene ID" value="NMA1214"/>
</dbReference>
<evidence type="ECO:0000313" key="1">
    <source>
        <dbReference type="EMBL" id="CAM08412.1"/>
    </source>
</evidence>
<dbReference type="KEGG" id="nma:NMA1214"/>
<reference evidence="1 2" key="1">
    <citation type="journal article" date="2000" name="Nature">
        <title>Complete DNA sequence of a serogroup A strain of Neisseria meningitidis Z2491.</title>
        <authorList>
            <person name="Parkhill J."/>
            <person name="Achtman M."/>
            <person name="James K.D."/>
            <person name="Bentley S.D."/>
            <person name="Churcher C."/>
            <person name="Klee S.R."/>
            <person name="Morelli G."/>
            <person name="Basham D."/>
            <person name="Brown D."/>
            <person name="Chillingworth T."/>
            <person name="Davies R.M."/>
            <person name="Davis P."/>
            <person name="Devlin K."/>
            <person name="Feltwell T."/>
            <person name="Hamlin N."/>
            <person name="Holroyd S."/>
            <person name="Jagels K."/>
            <person name="Leather S."/>
            <person name="Moule S."/>
            <person name="Mungall K."/>
            <person name="Quail M.A."/>
            <person name="Rajandream M.A."/>
            <person name="Rutherford K.M."/>
            <person name="Simmonds M."/>
            <person name="Skelton J."/>
            <person name="Whitehead S."/>
            <person name="Spratt B.G."/>
            <person name="Barrell B.G."/>
        </authorList>
    </citation>
    <scope>NUCLEOTIDE SEQUENCE [LARGE SCALE GENOMIC DNA]</scope>
    <source>
        <strain evidence="2">DSM 15465 / Z2491</strain>
    </source>
</reference>
<name>A0A0U1RIP3_NEIMA</name>
<dbReference type="HOGENOM" id="CLU_3330598_0_0_4"/>